<evidence type="ECO:0000256" key="2">
    <source>
        <dbReference type="ARBA" id="ARBA00004214"/>
    </source>
</evidence>
<accession>A0A8J4TX41</accession>
<feature type="coiled-coil region" evidence="9">
    <location>
        <begin position="110"/>
        <end position="155"/>
    </location>
</feature>
<feature type="region of interest" description="Disordered" evidence="10">
    <location>
        <begin position="1"/>
        <end position="46"/>
    </location>
</feature>
<feature type="compositionally biased region" description="Basic and acidic residues" evidence="10">
    <location>
        <begin position="13"/>
        <end position="26"/>
    </location>
</feature>
<dbReference type="OrthoDB" id="10038993at2759"/>
<dbReference type="PANTHER" id="PTHR24200:SF6">
    <property type="entry name" value="COILED-COIL DOMAIN-CONTAINING PROTEIN 69"/>
    <property type="match status" value="1"/>
</dbReference>
<comment type="similarity">
    <text evidence="8">Belongs to the CCDC69 family.</text>
</comment>
<dbReference type="GO" id="GO:0005737">
    <property type="term" value="C:cytoplasm"/>
    <property type="evidence" value="ECO:0007669"/>
    <property type="project" value="TreeGrafter"/>
</dbReference>
<keyword evidence="12" id="KW-1185">Reference proteome</keyword>
<protein>
    <submittedName>
        <fullName evidence="11">Coiled-coil domain-containing protein 69</fullName>
    </submittedName>
</protein>
<keyword evidence="3" id="KW-0963">Cytoplasm</keyword>
<dbReference type="GO" id="GO:0005819">
    <property type="term" value="C:spindle"/>
    <property type="evidence" value="ECO:0007669"/>
    <property type="project" value="UniProtKB-SubCell"/>
</dbReference>
<comment type="subcellular location">
    <subcellularLocation>
        <location evidence="1">Cytoplasm</location>
        <location evidence="1">Cytoskeleton</location>
        <location evidence="1">Spindle</location>
    </subcellularLocation>
    <subcellularLocation>
        <location evidence="2">Midbody</location>
    </subcellularLocation>
</comment>
<dbReference type="GO" id="GO:0005634">
    <property type="term" value="C:nucleus"/>
    <property type="evidence" value="ECO:0007669"/>
    <property type="project" value="TreeGrafter"/>
</dbReference>
<feature type="coiled-coil region" evidence="9">
    <location>
        <begin position="204"/>
        <end position="248"/>
    </location>
</feature>
<keyword evidence="4" id="KW-0519">Myristate</keyword>
<comment type="caution">
    <text evidence="11">The sequence shown here is derived from an EMBL/GenBank/DDBJ whole genome shotgun (WGS) entry which is preliminary data.</text>
</comment>
<sequence>KCDLGPQGLKSVLKVDKKQEKNETPLKEISSTHDGSGKCPPEEKVSGPVSQLEKYEWQLKILAEVLAASGSEERDQLLKNHQHGDICLLVQTITEMVKSETAAELGAVHENQMKSSVEQHQKEVEEMKNLHNEEKNTLEETHKEVESALKEQIEQLTTDLKLFTELKQRVKESMLKRDLHRNIETHGSPGEFWEQEQESLLIVIEMKSERLQEQGNKLRQMEALVEKNLALEDQVVQVLQQNEDLRVRIDNYQTLI</sequence>
<keyword evidence="5 9" id="KW-0175">Coiled coil</keyword>
<keyword evidence="7" id="KW-0449">Lipoprotein</keyword>
<keyword evidence="6" id="KW-0206">Cytoskeleton</keyword>
<evidence type="ECO:0000313" key="12">
    <source>
        <dbReference type="Proteomes" id="UP000727407"/>
    </source>
</evidence>
<dbReference type="PANTHER" id="PTHR24200">
    <property type="entry name" value="TOUCAN, ISOFORM A"/>
    <property type="match status" value="1"/>
</dbReference>
<evidence type="ECO:0000256" key="7">
    <source>
        <dbReference type="ARBA" id="ARBA00023288"/>
    </source>
</evidence>
<dbReference type="GO" id="GO:0030496">
    <property type="term" value="C:midbody"/>
    <property type="evidence" value="ECO:0007669"/>
    <property type="project" value="UniProtKB-SubCell"/>
</dbReference>
<name>A0A8J4TX41_CLAMG</name>
<evidence type="ECO:0000256" key="8">
    <source>
        <dbReference type="ARBA" id="ARBA00038407"/>
    </source>
</evidence>
<gene>
    <name evidence="11" type="primary">ccdc69</name>
    <name evidence="11" type="ORF">DAT39_016595</name>
</gene>
<evidence type="ECO:0000256" key="5">
    <source>
        <dbReference type="ARBA" id="ARBA00023054"/>
    </source>
</evidence>
<evidence type="ECO:0000256" key="3">
    <source>
        <dbReference type="ARBA" id="ARBA00022490"/>
    </source>
</evidence>
<dbReference type="AlphaFoldDB" id="A0A8J4TX41"/>
<feature type="non-terminal residue" evidence="11">
    <location>
        <position position="1"/>
    </location>
</feature>
<feature type="non-terminal residue" evidence="11">
    <location>
        <position position="256"/>
    </location>
</feature>
<organism evidence="11 12">
    <name type="scientific">Clarias magur</name>
    <name type="common">Asian catfish</name>
    <name type="synonym">Macropteronotus magur</name>
    <dbReference type="NCBI Taxonomy" id="1594786"/>
    <lineage>
        <taxon>Eukaryota</taxon>
        <taxon>Metazoa</taxon>
        <taxon>Chordata</taxon>
        <taxon>Craniata</taxon>
        <taxon>Vertebrata</taxon>
        <taxon>Euteleostomi</taxon>
        <taxon>Actinopterygii</taxon>
        <taxon>Neopterygii</taxon>
        <taxon>Teleostei</taxon>
        <taxon>Ostariophysi</taxon>
        <taxon>Siluriformes</taxon>
        <taxon>Clariidae</taxon>
        <taxon>Clarias</taxon>
    </lineage>
</organism>
<dbReference type="Proteomes" id="UP000727407">
    <property type="component" value="Unassembled WGS sequence"/>
</dbReference>
<dbReference type="EMBL" id="QNUK01000418">
    <property type="protein sequence ID" value="KAF5893706.1"/>
    <property type="molecule type" value="Genomic_DNA"/>
</dbReference>
<evidence type="ECO:0000256" key="1">
    <source>
        <dbReference type="ARBA" id="ARBA00004186"/>
    </source>
</evidence>
<dbReference type="GO" id="GO:0008017">
    <property type="term" value="F:microtubule binding"/>
    <property type="evidence" value="ECO:0007669"/>
    <property type="project" value="TreeGrafter"/>
</dbReference>
<evidence type="ECO:0000256" key="6">
    <source>
        <dbReference type="ARBA" id="ARBA00023212"/>
    </source>
</evidence>
<evidence type="ECO:0000256" key="4">
    <source>
        <dbReference type="ARBA" id="ARBA00022707"/>
    </source>
</evidence>
<evidence type="ECO:0000256" key="9">
    <source>
        <dbReference type="SAM" id="Coils"/>
    </source>
</evidence>
<evidence type="ECO:0000256" key="10">
    <source>
        <dbReference type="SAM" id="MobiDB-lite"/>
    </source>
</evidence>
<evidence type="ECO:0000313" key="11">
    <source>
        <dbReference type="EMBL" id="KAF5893706.1"/>
    </source>
</evidence>
<proteinExistence type="inferred from homology"/>
<dbReference type="InterPro" id="IPR051293">
    <property type="entry name" value="MTUS1/CCDC69"/>
</dbReference>
<reference evidence="11" key="1">
    <citation type="submission" date="2020-07" db="EMBL/GenBank/DDBJ databases">
        <title>Clarias magur genome sequencing, assembly and annotation.</title>
        <authorList>
            <person name="Kushwaha B."/>
            <person name="Kumar R."/>
            <person name="Das P."/>
            <person name="Joshi C.G."/>
            <person name="Kumar D."/>
            <person name="Nagpure N.S."/>
            <person name="Pandey M."/>
            <person name="Agarwal S."/>
            <person name="Srivastava S."/>
            <person name="Singh M."/>
            <person name="Sahoo L."/>
            <person name="Jayasankar P."/>
            <person name="Meher P.K."/>
            <person name="Koringa P.G."/>
            <person name="Iquebal M.A."/>
            <person name="Das S.P."/>
            <person name="Bit A."/>
            <person name="Patnaik S."/>
            <person name="Patel N."/>
            <person name="Shah T.M."/>
            <person name="Hinsu A."/>
            <person name="Jena J.K."/>
        </authorList>
    </citation>
    <scope>NUCLEOTIDE SEQUENCE</scope>
    <source>
        <strain evidence="11">CIFAMagur01</strain>
        <tissue evidence="11">Testis</tissue>
    </source>
</reference>